<comment type="caution">
    <text evidence="2">The sequence shown here is derived from an EMBL/GenBank/DDBJ whole genome shotgun (WGS) entry which is preliminary data.</text>
</comment>
<reference evidence="2" key="2">
    <citation type="submission" date="2023-05" db="EMBL/GenBank/DDBJ databases">
        <authorList>
            <consortium name="Lawrence Berkeley National Laboratory"/>
            <person name="Steindorff A."/>
            <person name="Hensen N."/>
            <person name="Bonometti L."/>
            <person name="Westerberg I."/>
            <person name="Brannstrom I.O."/>
            <person name="Guillou S."/>
            <person name="Cros-Aarteil S."/>
            <person name="Calhoun S."/>
            <person name="Haridas S."/>
            <person name="Kuo A."/>
            <person name="Mondo S."/>
            <person name="Pangilinan J."/>
            <person name="Riley R."/>
            <person name="Labutti K."/>
            <person name="Andreopoulos B."/>
            <person name="Lipzen A."/>
            <person name="Chen C."/>
            <person name="Yanf M."/>
            <person name="Daum C."/>
            <person name="Ng V."/>
            <person name="Clum A."/>
            <person name="Ohm R."/>
            <person name="Martin F."/>
            <person name="Silar P."/>
            <person name="Natvig D."/>
            <person name="Lalanne C."/>
            <person name="Gautier V."/>
            <person name="Ament-Velasquez S.L."/>
            <person name="Kruys A."/>
            <person name="Hutchinson M.I."/>
            <person name="Powell A.J."/>
            <person name="Barry K."/>
            <person name="Miller A.N."/>
            <person name="Grigoriev I.V."/>
            <person name="Debuchy R."/>
            <person name="Gladieux P."/>
            <person name="Thoren M.H."/>
            <person name="Johannesson H."/>
        </authorList>
    </citation>
    <scope>NUCLEOTIDE SEQUENCE</scope>
    <source>
        <strain evidence="2">CBS 757.83</strain>
    </source>
</reference>
<reference evidence="2" key="1">
    <citation type="journal article" date="2023" name="Mol. Phylogenet. Evol.">
        <title>Genome-scale phylogeny and comparative genomics of the fungal order Sordariales.</title>
        <authorList>
            <person name="Hensen N."/>
            <person name="Bonometti L."/>
            <person name="Westerberg I."/>
            <person name="Brannstrom I.O."/>
            <person name="Guillou S."/>
            <person name="Cros-Aarteil S."/>
            <person name="Calhoun S."/>
            <person name="Haridas S."/>
            <person name="Kuo A."/>
            <person name="Mondo S."/>
            <person name="Pangilinan J."/>
            <person name="Riley R."/>
            <person name="LaButti K."/>
            <person name="Andreopoulos B."/>
            <person name="Lipzen A."/>
            <person name="Chen C."/>
            <person name="Yan M."/>
            <person name="Daum C."/>
            <person name="Ng V."/>
            <person name="Clum A."/>
            <person name="Steindorff A."/>
            <person name="Ohm R.A."/>
            <person name="Martin F."/>
            <person name="Silar P."/>
            <person name="Natvig D.O."/>
            <person name="Lalanne C."/>
            <person name="Gautier V."/>
            <person name="Ament-Velasquez S.L."/>
            <person name="Kruys A."/>
            <person name="Hutchinson M.I."/>
            <person name="Powell A.J."/>
            <person name="Barry K."/>
            <person name="Miller A.N."/>
            <person name="Grigoriev I.V."/>
            <person name="Debuchy R."/>
            <person name="Gladieux P."/>
            <person name="Hiltunen Thoren M."/>
            <person name="Johannesson H."/>
        </authorList>
    </citation>
    <scope>NUCLEOTIDE SEQUENCE</scope>
    <source>
        <strain evidence="2">CBS 757.83</strain>
    </source>
</reference>
<name>A0AAN6Q072_9PEZI</name>
<sequence>MPRPEGSITPIPGARPIRPGDLDGLWSQQKHDEIVKRVKYLVQDDLEEPPHIHKARLILHQRGVHWREVSDKEIFDILDKLPRPLFHFKLWKREPPPPETSEYHDVMTRIHRAELDYYGFDSTSPSGKFLYGIRDAKQDPYPSSFYQRLKQAGVTIDKIVHFTRKVARSSDVRQLSLPYRIDERRELFLADLGRFLAQAQGSRSAVPHSTYRTPSKEDIRYIEDGIMKIDGRTLVVDTTLNNSLLQSIQEADYRPGVIIKEFTFWRDGADQDAEALAKVARTDYATTHWLTQYYDVFQRPPGSGFVTCNPTIYIKKGGSLMQGLKRSASTLVGRASPRS</sequence>
<evidence type="ECO:0000313" key="3">
    <source>
        <dbReference type="Proteomes" id="UP001305647"/>
    </source>
</evidence>
<gene>
    <name evidence="2" type="ORF">N658DRAFT_507136</name>
</gene>
<proteinExistence type="predicted"/>
<dbReference type="Proteomes" id="UP001305647">
    <property type="component" value="Unassembled WGS sequence"/>
</dbReference>
<dbReference type="EMBL" id="MU863636">
    <property type="protein sequence ID" value="KAK4101169.1"/>
    <property type="molecule type" value="Genomic_DNA"/>
</dbReference>
<evidence type="ECO:0000313" key="2">
    <source>
        <dbReference type="EMBL" id="KAK4101169.1"/>
    </source>
</evidence>
<organism evidence="2 3">
    <name type="scientific">Parathielavia hyrcaniae</name>
    <dbReference type="NCBI Taxonomy" id="113614"/>
    <lineage>
        <taxon>Eukaryota</taxon>
        <taxon>Fungi</taxon>
        <taxon>Dikarya</taxon>
        <taxon>Ascomycota</taxon>
        <taxon>Pezizomycotina</taxon>
        <taxon>Sordariomycetes</taxon>
        <taxon>Sordariomycetidae</taxon>
        <taxon>Sordariales</taxon>
        <taxon>Chaetomiaceae</taxon>
        <taxon>Parathielavia</taxon>
    </lineage>
</organism>
<protein>
    <submittedName>
        <fullName evidence="2">Uncharacterized protein</fullName>
    </submittedName>
</protein>
<accession>A0AAN6Q072</accession>
<dbReference type="AlphaFoldDB" id="A0AAN6Q072"/>
<feature type="region of interest" description="Disordered" evidence="1">
    <location>
        <begin position="1"/>
        <end position="22"/>
    </location>
</feature>
<keyword evidence="3" id="KW-1185">Reference proteome</keyword>
<evidence type="ECO:0000256" key="1">
    <source>
        <dbReference type="SAM" id="MobiDB-lite"/>
    </source>
</evidence>